<name>A0A248LIP0_9NEIS</name>
<evidence type="ECO:0000256" key="3">
    <source>
        <dbReference type="ARBA" id="ARBA00023125"/>
    </source>
</evidence>
<dbReference type="GO" id="GO:0000150">
    <property type="term" value="F:DNA strand exchange activity"/>
    <property type="evidence" value="ECO:0007669"/>
    <property type="project" value="InterPro"/>
</dbReference>
<protein>
    <submittedName>
        <fullName evidence="7">Multiple promoter invertase</fullName>
    </submittedName>
</protein>
<dbReference type="SUPFAM" id="SSF53041">
    <property type="entry name" value="Resolvase-like"/>
    <property type="match status" value="1"/>
</dbReference>
<keyword evidence="3" id="KW-0238">DNA-binding</keyword>
<dbReference type="PANTHER" id="PTHR30461">
    <property type="entry name" value="DNA-INVERTASE FROM LAMBDOID PROPHAGE"/>
    <property type="match status" value="1"/>
</dbReference>
<evidence type="ECO:0000313" key="8">
    <source>
        <dbReference type="Proteomes" id="UP000197424"/>
    </source>
</evidence>
<dbReference type="InterPro" id="IPR036162">
    <property type="entry name" value="Resolvase-like_N_sf"/>
</dbReference>
<organism evidence="7 8">
    <name type="scientific">Laribacter hongkongensis</name>
    <dbReference type="NCBI Taxonomy" id="168471"/>
    <lineage>
        <taxon>Bacteria</taxon>
        <taxon>Pseudomonadati</taxon>
        <taxon>Pseudomonadota</taxon>
        <taxon>Betaproteobacteria</taxon>
        <taxon>Neisseriales</taxon>
        <taxon>Aquaspirillaceae</taxon>
        <taxon>Laribacter</taxon>
    </lineage>
</organism>
<dbReference type="CDD" id="cd03768">
    <property type="entry name" value="SR_ResInv"/>
    <property type="match status" value="1"/>
</dbReference>
<evidence type="ECO:0000256" key="5">
    <source>
        <dbReference type="PIRSR" id="PIRSR606118-50"/>
    </source>
</evidence>
<dbReference type="InterPro" id="IPR006118">
    <property type="entry name" value="Recombinase_CS"/>
</dbReference>
<dbReference type="AlphaFoldDB" id="A0A248LIP0"/>
<dbReference type="GO" id="GO:0043565">
    <property type="term" value="F:sequence-specific DNA binding"/>
    <property type="evidence" value="ECO:0007669"/>
    <property type="project" value="InterPro"/>
</dbReference>
<dbReference type="PRINTS" id="PR01590">
    <property type="entry name" value="HTHFIS"/>
</dbReference>
<dbReference type="SMART" id="SM00857">
    <property type="entry name" value="Resolvase"/>
    <property type="match status" value="1"/>
</dbReference>
<feature type="active site" description="O-(5'-phospho-DNA)-serine intermediate" evidence="5">
    <location>
        <position position="28"/>
    </location>
</feature>
<dbReference type="InterPro" id="IPR006119">
    <property type="entry name" value="Resolv_N"/>
</dbReference>
<dbReference type="PROSITE" id="PS00398">
    <property type="entry name" value="RECOMBINASES_2"/>
    <property type="match status" value="1"/>
</dbReference>
<dbReference type="InterPro" id="IPR002197">
    <property type="entry name" value="HTH_Fis"/>
</dbReference>
<gene>
    <name evidence="7" type="ORF">LHGZ1_1829</name>
</gene>
<dbReference type="EMBL" id="CP022115">
    <property type="protein sequence ID" value="ASJ24660.1"/>
    <property type="molecule type" value="Genomic_DNA"/>
</dbReference>
<dbReference type="PANTHER" id="PTHR30461:SF26">
    <property type="entry name" value="RESOLVASE HOMOLOG YNEB"/>
    <property type="match status" value="1"/>
</dbReference>
<dbReference type="InterPro" id="IPR050639">
    <property type="entry name" value="SSR_resolvase"/>
</dbReference>
<evidence type="ECO:0000313" key="7">
    <source>
        <dbReference type="EMBL" id="ASJ24660.1"/>
    </source>
</evidence>
<evidence type="ECO:0000256" key="2">
    <source>
        <dbReference type="ARBA" id="ARBA00022908"/>
    </source>
</evidence>
<dbReference type="Gene3D" id="3.40.50.1390">
    <property type="entry name" value="Resolvase, N-terminal catalytic domain"/>
    <property type="match status" value="1"/>
</dbReference>
<dbReference type="Proteomes" id="UP000197424">
    <property type="component" value="Chromosome"/>
</dbReference>
<evidence type="ECO:0000259" key="6">
    <source>
        <dbReference type="PROSITE" id="PS51736"/>
    </source>
</evidence>
<dbReference type="InterPro" id="IPR009057">
    <property type="entry name" value="Homeodomain-like_sf"/>
</dbReference>
<comment type="similarity">
    <text evidence="1">Belongs to the site-specific recombinase resolvase family.</text>
</comment>
<sequence length="207" mass="22747">MKHNANIPYEHSRGTRSIMATIAYMRVSTDDQTIDNQRHQITGKGYQIDRTFIDKAVSGNINAASRDGFRAMLEYVRAGDTLVVTAIDRLGRNTVDVLQNVETLRGKGVSVVSLRESFDLTSPSGQLMLTMLAGLAQMEKAIIAERRDAGIARAKAQGKHCGRPRETPLETIREALKAHEGNISATARALGISRQTVMRARESLKIA</sequence>
<keyword evidence="4" id="KW-0233">DNA recombination</keyword>
<dbReference type="Pfam" id="PF00239">
    <property type="entry name" value="Resolvase"/>
    <property type="match status" value="1"/>
</dbReference>
<proteinExistence type="inferred from homology"/>
<dbReference type="GO" id="GO:0015074">
    <property type="term" value="P:DNA integration"/>
    <property type="evidence" value="ECO:0007669"/>
    <property type="project" value="UniProtKB-KW"/>
</dbReference>
<dbReference type="Gene3D" id="1.10.10.60">
    <property type="entry name" value="Homeodomain-like"/>
    <property type="match status" value="1"/>
</dbReference>
<dbReference type="SUPFAM" id="SSF46689">
    <property type="entry name" value="Homeodomain-like"/>
    <property type="match status" value="1"/>
</dbReference>
<dbReference type="Pfam" id="PF02954">
    <property type="entry name" value="HTH_8"/>
    <property type="match status" value="1"/>
</dbReference>
<evidence type="ECO:0000256" key="1">
    <source>
        <dbReference type="ARBA" id="ARBA00009913"/>
    </source>
</evidence>
<keyword evidence="2" id="KW-0229">DNA integration</keyword>
<feature type="domain" description="Resolvase/invertase-type recombinase catalytic" evidence="6">
    <location>
        <begin position="20"/>
        <end position="158"/>
    </location>
</feature>
<accession>A0A248LIP0</accession>
<evidence type="ECO:0000256" key="4">
    <source>
        <dbReference type="ARBA" id="ARBA00023172"/>
    </source>
</evidence>
<dbReference type="PROSITE" id="PS51736">
    <property type="entry name" value="RECOMBINASES_3"/>
    <property type="match status" value="1"/>
</dbReference>
<reference evidence="8" key="1">
    <citation type="submission" date="2017-06" db="EMBL/GenBank/DDBJ databases">
        <title>Whole genome sequence of Laribacter hongkongensis LHGZ1.</title>
        <authorList>
            <person name="Chen D."/>
            <person name="Wu H."/>
            <person name="Chen J."/>
        </authorList>
    </citation>
    <scope>NUCLEOTIDE SEQUENCE [LARGE SCALE GENOMIC DNA]</scope>
    <source>
        <strain evidence="8">LHGZ1</strain>
    </source>
</reference>